<sequence>MLMPDVQARFRKARRWNIDSSEGVRSHPSSFTGAEPRKVSLDAFHADMTEIRLPLQELP</sequence>
<organism evidence="1">
    <name type="scientific">freshwater metagenome</name>
    <dbReference type="NCBI Taxonomy" id="449393"/>
    <lineage>
        <taxon>unclassified sequences</taxon>
        <taxon>metagenomes</taxon>
        <taxon>ecological metagenomes</taxon>
    </lineage>
</organism>
<protein>
    <submittedName>
        <fullName evidence="1">Unannotated protein</fullName>
    </submittedName>
</protein>
<name>A0A6J6MMM3_9ZZZZ</name>
<accession>A0A6J6MMM3</accession>
<reference evidence="1" key="1">
    <citation type="submission" date="2020-05" db="EMBL/GenBank/DDBJ databases">
        <authorList>
            <person name="Chiriac C."/>
            <person name="Salcher M."/>
            <person name="Ghai R."/>
            <person name="Kavagutti S V."/>
        </authorList>
    </citation>
    <scope>NUCLEOTIDE SEQUENCE</scope>
</reference>
<gene>
    <name evidence="1" type="ORF">UFOPK2334_00751</name>
</gene>
<evidence type="ECO:0000313" key="1">
    <source>
        <dbReference type="EMBL" id="CAB4674739.1"/>
    </source>
</evidence>
<proteinExistence type="predicted"/>
<dbReference type="AlphaFoldDB" id="A0A6J6MMM3"/>
<dbReference type="EMBL" id="CAEZXA010000053">
    <property type="protein sequence ID" value="CAB4674739.1"/>
    <property type="molecule type" value="Genomic_DNA"/>
</dbReference>